<comment type="caution">
    <text evidence="4">The sequence shown here is derived from an EMBL/GenBank/DDBJ whole genome shotgun (WGS) entry which is preliminary data.</text>
</comment>
<dbReference type="Proteomes" id="UP000295058">
    <property type="component" value="Unassembled WGS sequence"/>
</dbReference>
<dbReference type="EMBL" id="NQJF01000010">
    <property type="protein sequence ID" value="OYD23333.1"/>
    <property type="molecule type" value="Genomic_DNA"/>
</dbReference>
<name>A0A235CFL4_9GAMM</name>
<dbReference type="Pfam" id="PF13505">
    <property type="entry name" value="OMP_b-brl"/>
    <property type="match status" value="1"/>
</dbReference>
<dbReference type="EMBL" id="SODO01000008">
    <property type="protein sequence ID" value="TDW58519.1"/>
    <property type="molecule type" value="Genomic_DNA"/>
</dbReference>
<dbReference type="Proteomes" id="UP000243640">
    <property type="component" value="Unassembled WGS sequence"/>
</dbReference>
<dbReference type="AlphaFoldDB" id="A0A235CFL4"/>
<keyword evidence="7" id="KW-1185">Reference proteome</keyword>
<reference evidence="5 7" key="2">
    <citation type="submission" date="2019-03" db="EMBL/GenBank/DDBJ databases">
        <title>Genomic Encyclopedia of Archaeal and Bacterial Type Strains, Phase II (KMG-II): from individual species to whole genera.</title>
        <authorList>
            <person name="Goeker M."/>
        </authorList>
    </citation>
    <scope>NUCLEOTIDE SEQUENCE [LARGE SCALE GENOMIC DNA]</scope>
    <source>
        <strain evidence="5 7">DSM 15594</strain>
    </source>
</reference>
<sequence>MKIKAVVVVSCLLAAGVQAQGFSSTPMMYSQPEFYVGLNYAQLSLDAENDFFGESADWNTVGLNAGVQPSPYLAFEGRYGKGVGNDDHFDGLVESKLKHYFGLYAVPQFPIQDFMSVYGLLGWTKAKADFSASIISEKISETEDDFSYGVGVRFRDMRTPNGVAFFAEYAQLINRSDYDVNGLTLGLSWHF</sequence>
<dbReference type="RefSeq" id="WP_094278889.1">
    <property type="nucleotide sequence ID" value="NZ_JBLWZI010000008.1"/>
</dbReference>
<evidence type="ECO:0000256" key="1">
    <source>
        <dbReference type="ARBA" id="ARBA00022729"/>
    </source>
</evidence>
<evidence type="ECO:0000313" key="4">
    <source>
        <dbReference type="EMBL" id="OYD23333.1"/>
    </source>
</evidence>
<proteinExistence type="predicted"/>
<dbReference type="InterPro" id="IPR027385">
    <property type="entry name" value="Beta-barrel_OMP"/>
</dbReference>
<dbReference type="Gene3D" id="2.40.160.20">
    <property type="match status" value="1"/>
</dbReference>
<feature type="chain" id="PRO_5012692130" evidence="2">
    <location>
        <begin position="20"/>
        <end position="191"/>
    </location>
</feature>
<protein>
    <submittedName>
        <fullName evidence="5">Outer membrane protein with beta-barrel domain</fullName>
    </submittedName>
</protein>
<evidence type="ECO:0000256" key="2">
    <source>
        <dbReference type="SAM" id="SignalP"/>
    </source>
</evidence>
<evidence type="ECO:0000313" key="7">
    <source>
        <dbReference type="Proteomes" id="UP000295058"/>
    </source>
</evidence>
<reference evidence="4 6" key="1">
    <citation type="submission" date="2017-08" db="EMBL/GenBank/DDBJ databases">
        <title>Draft Genome Sequence of the Marine Bacterium Oceanimonas baumannii ATCC 700832.</title>
        <authorList>
            <person name="Mcclelland W.D."/>
            <person name="Brennan M.A."/>
            <person name="Trachtenberg A.M."/>
            <person name="Maclea K.S."/>
        </authorList>
    </citation>
    <scope>NUCLEOTIDE SEQUENCE [LARGE SCALE GENOMIC DNA]</scope>
    <source>
        <strain evidence="4 6">ATCC 700832</strain>
    </source>
</reference>
<feature type="signal peptide" evidence="2">
    <location>
        <begin position="1"/>
        <end position="19"/>
    </location>
</feature>
<feature type="domain" description="Outer membrane protein beta-barrel" evidence="3">
    <location>
        <begin position="11"/>
        <end position="191"/>
    </location>
</feature>
<dbReference type="OrthoDB" id="5901526at2"/>
<dbReference type="SUPFAM" id="SSF56925">
    <property type="entry name" value="OMPA-like"/>
    <property type="match status" value="1"/>
</dbReference>
<accession>A0A235CFL4</accession>
<evidence type="ECO:0000313" key="5">
    <source>
        <dbReference type="EMBL" id="TDW58519.1"/>
    </source>
</evidence>
<evidence type="ECO:0000313" key="6">
    <source>
        <dbReference type="Proteomes" id="UP000243640"/>
    </source>
</evidence>
<dbReference type="InterPro" id="IPR011250">
    <property type="entry name" value="OMP/PagP_B-barrel"/>
</dbReference>
<evidence type="ECO:0000259" key="3">
    <source>
        <dbReference type="Pfam" id="PF13505"/>
    </source>
</evidence>
<keyword evidence="1 2" id="KW-0732">Signal</keyword>
<organism evidence="4 6">
    <name type="scientific">Oceanimonas baumannii</name>
    <dbReference type="NCBI Taxonomy" id="129578"/>
    <lineage>
        <taxon>Bacteria</taxon>
        <taxon>Pseudomonadati</taxon>
        <taxon>Pseudomonadota</taxon>
        <taxon>Gammaproteobacteria</taxon>
        <taxon>Aeromonadales</taxon>
        <taxon>Aeromonadaceae</taxon>
        <taxon>Oceanimonas</taxon>
    </lineage>
</organism>
<gene>
    <name evidence="4" type="ORF">B6S09_12795</name>
    <name evidence="5" type="ORF">LY04_02297</name>
</gene>